<dbReference type="CDD" id="cd01449">
    <property type="entry name" value="TST_Repeat_2"/>
    <property type="match status" value="1"/>
</dbReference>
<dbReference type="InterPro" id="IPR045078">
    <property type="entry name" value="TST/MPST-like"/>
</dbReference>
<gene>
    <name evidence="5" type="ORF">G3A44_00585</name>
</gene>
<sequence length="289" mass="30949">MTPLLSADELLTRWAQAPLILDCSHDLAEPEAGRRQHAMGRLPGARHLHLDDDLSGPKSPDGPRQGGRHPLPTLETLACRAGQWGVTPGRWVVLYDQQGAAYAARCWWLLRWLGHTQVQVLDGGLAAWLRAGGDLESGSLPPVPAGAPPYPLPQTGTLPTLQAETLLASSGTDWQVVDARAPERFRGEVEPLDSRAGHIPGALNYFFKDNLGADGCFLPAEALRRRFEPLGDPARLVHQCGSGVTACHNLLAMAQAGLPGSALYPGSWSEWSADPNRPVATGEAPGSLR</sequence>
<dbReference type="PROSITE" id="PS50206">
    <property type="entry name" value="RHODANESE_3"/>
    <property type="match status" value="2"/>
</dbReference>
<evidence type="ECO:0000313" key="6">
    <source>
        <dbReference type="Proteomes" id="UP000484255"/>
    </source>
</evidence>
<evidence type="ECO:0000256" key="2">
    <source>
        <dbReference type="ARBA" id="ARBA00022737"/>
    </source>
</evidence>
<dbReference type="RefSeq" id="WP_163455539.1">
    <property type="nucleotide sequence ID" value="NZ_JAAGOH010000001.1"/>
</dbReference>
<organism evidence="5 6">
    <name type="scientific">Ideonella livida</name>
    <dbReference type="NCBI Taxonomy" id="2707176"/>
    <lineage>
        <taxon>Bacteria</taxon>
        <taxon>Pseudomonadati</taxon>
        <taxon>Pseudomonadota</taxon>
        <taxon>Betaproteobacteria</taxon>
        <taxon>Burkholderiales</taxon>
        <taxon>Sphaerotilaceae</taxon>
        <taxon>Ideonella</taxon>
    </lineage>
</organism>
<dbReference type="CDD" id="cd01448">
    <property type="entry name" value="TST_Repeat_1"/>
    <property type="match status" value="1"/>
</dbReference>
<accession>A0A7C9THH7</accession>
<dbReference type="Proteomes" id="UP000484255">
    <property type="component" value="Unassembled WGS sequence"/>
</dbReference>
<keyword evidence="6" id="KW-1185">Reference proteome</keyword>
<keyword evidence="2" id="KW-0677">Repeat</keyword>
<dbReference type="InterPro" id="IPR001763">
    <property type="entry name" value="Rhodanese-like_dom"/>
</dbReference>
<dbReference type="PANTHER" id="PTHR11364:SF27">
    <property type="entry name" value="SULFURTRANSFERASE"/>
    <property type="match status" value="1"/>
</dbReference>
<name>A0A7C9THH7_9BURK</name>
<dbReference type="SUPFAM" id="SSF52821">
    <property type="entry name" value="Rhodanese/Cell cycle control phosphatase"/>
    <property type="match status" value="2"/>
</dbReference>
<dbReference type="EMBL" id="JAAGOH010000001">
    <property type="protein sequence ID" value="NDY89684.1"/>
    <property type="molecule type" value="Genomic_DNA"/>
</dbReference>
<feature type="domain" description="Rhodanese" evidence="4">
    <location>
        <begin position="170"/>
        <end position="280"/>
    </location>
</feature>
<reference evidence="5 6" key="1">
    <citation type="submission" date="2020-02" db="EMBL/GenBank/DDBJ databases">
        <title>Ideonella bacterium strain TBM-1.</title>
        <authorList>
            <person name="Chen W.-M."/>
        </authorList>
    </citation>
    <scope>NUCLEOTIDE SEQUENCE [LARGE SCALE GENOMIC DNA]</scope>
    <source>
        <strain evidence="5 6">TBM-1</strain>
    </source>
</reference>
<dbReference type="InterPro" id="IPR036873">
    <property type="entry name" value="Rhodanese-like_dom_sf"/>
</dbReference>
<evidence type="ECO:0000256" key="3">
    <source>
        <dbReference type="SAM" id="MobiDB-lite"/>
    </source>
</evidence>
<evidence type="ECO:0000259" key="4">
    <source>
        <dbReference type="PROSITE" id="PS50206"/>
    </source>
</evidence>
<dbReference type="PANTHER" id="PTHR11364">
    <property type="entry name" value="THIOSULFATE SULFERTANSFERASE"/>
    <property type="match status" value="1"/>
</dbReference>
<proteinExistence type="predicted"/>
<dbReference type="Gene3D" id="3.40.250.10">
    <property type="entry name" value="Rhodanese-like domain"/>
    <property type="match status" value="2"/>
</dbReference>
<dbReference type="AlphaFoldDB" id="A0A7C9THH7"/>
<dbReference type="SMART" id="SM00450">
    <property type="entry name" value="RHOD"/>
    <property type="match status" value="2"/>
</dbReference>
<evidence type="ECO:0000313" key="5">
    <source>
        <dbReference type="EMBL" id="NDY89684.1"/>
    </source>
</evidence>
<feature type="region of interest" description="Disordered" evidence="3">
    <location>
        <begin position="47"/>
        <end position="72"/>
    </location>
</feature>
<protein>
    <submittedName>
        <fullName evidence="5">Sulfurtransferase</fullName>
    </submittedName>
</protein>
<dbReference type="GO" id="GO:0004792">
    <property type="term" value="F:thiosulfate-cyanide sulfurtransferase activity"/>
    <property type="evidence" value="ECO:0007669"/>
    <property type="project" value="TreeGrafter"/>
</dbReference>
<dbReference type="Pfam" id="PF00581">
    <property type="entry name" value="Rhodanese"/>
    <property type="match status" value="2"/>
</dbReference>
<evidence type="ECO:0000256" key="1">
    <source>
        <dbReference type="ARBA" id="ARBA00022679"/>
    </source>
</evidence>
<feature type="domain" description="Rhodanese" evidence="4">
    <location>
        <begin position="16"/>
        <end position="137"/>
    </location>
</feature>
<keyword evidence="1 5" id="KW-0808">Transferase</keyword>
<comment type="caution">
    <text evidence="5">The sequence shown here is derived from an EMBL/GenBank/DDBJ whole genome shotgun (WGS) entry which is preliminary data.</text>
</comment>